<reference evidence="1 2" key="1">
    <citation type="submission" date="2020-08" db="EMBL/GenBank/DDBJ databases">
        <title>Genomic Encyclopedia of Archaeal and Bacterial Type Strains, Phase II (KMG-II): from individual species to whole genera.</title>
        <authorList>
            <person name="Goeker M."/>
        </authorList>
    </citation>
    <scope>NUCLEOTIDE SEQUENCE [LARGE SCALE GENOMIC DNA]</scope>
    <source>
        <strain evidence="1 2">DSM 23288</strain>
    </source>
</reference>
<organism evidence="1 2">
    <name type="scientific">Conexibacter arvalis</name>
    <dbReference type="NCBI Taxonomy" id="912552"/>
    <lineage>
        <taxon>Bacteria</taxon>
        <taxon>Bacillati</taxon>
        <taxon>Actinomycetota</taxon>
        <taxon>Thermoleophilia</taxon>
        <taxon>Solirubrobacterales</taxon>
        <taxon>Conexibacteraceae</taxon>
        <taxon>Conexibacter</taxon>
    </lineage>
</organism>
<dbReference type="SUPFAM" id="SSF55961">
    <property type="entry name" value="Bet v1-like"/>
    <property type="match status" value="1"/>
</dbReference>
<dbReference type="InterPro" id="IPR023393">
    <property type="entry name" value="START-like_dom_sf"/>
</dbReference>
<gene>
    <name evidence="1" type="ORF">BDZ31_003858</name>
</gene>
<dbReference type="Proteomes" id="UP000585272">
    <property type="component" value="Unassembled WGS sequence"/>
</dbReference>
<keyword evidence="2" id="KW-1185">Reference proteome</keyword>
<accession>A0A840IIT5</accession>
<comment type="caution">
    <text evidence="1">The sequence shown here is derived from an EMBL/GenBank/DDBJ whole genome shotgun (WGS) entry which is preliminary data.</text>
</comment>
<proteinExistence type="predicted"/>
<sequence>MTDADPVVVELTIAAPAAEVWRALRDPAELRRWHGWDYDQLDAEIRAIYLDDVTADAEALTLDTHGGGRFELEPAGERKTVVRLTRAAPAGAASWDGIYDEVNEGWTTFLQQLRCYLERHRGRERRSAKVERPAALPAGEPWFRSQHQEGVVTAEGALVIRARGHSVLNAWATDAETFAALAARLG</sequence>
<name>A0A840IIT5_9ACTN</name>
<dbReference type="EMBL" id="JACHNU010000006">
    <property type="protein sequence ID" value="MBB4664255.1"/>
    <property type="molecule type" value="Genomic_DNA"/>
</dbReference>
<evidence type="ECO:0000313" key="2">
    <source>
        <dbReference type="Proteomes" id="UP000585272"/>
    </source>
</evidence>
<evidence type="ECO:0000313" key="1">
    <source>
        <dbReference type="EMBL" id="MBB4664255.1"/>
    </source>
</evidence>
<evidence type="ECO:0008006" key="3">
    <source>
        <dbReference type="Google" id="ProtNLM"/>
    </source>
</evidence>
<dbReference type="CDD" id="cd07814">
    <property type="entry name" value="SRPBCC_CalC_Aha1-like"/>
    <property type="match status" value="1"/>
</dbReference>
<dbReference type="RefSeq" id="WP_183344109.1">
    <property type="nucleotide sequence ID" value="NZ_JACHNU010000006.1"/>
</dbReference>
<protein>
    <recommendedName>
        <fullName evidence="3">SRPBCC domain-containing protein</fullName>
    </recommendedName>
</protein>
<dbReference type="Gene3D" id="3.30.530.20">
    <property type="match status" value="2"/>
</dbReference>
<dbReference type="AlphaFoldDB" id="A0A840IIT5"/>